<feature type="compositionally biased region" description="Low complexity" evidence="1">
    <location>
        <begin position="165"/>
        <end position="179"/>
    </location>
</feature>
<dbReference type="PANTHER" id="PTHR12357">
    <property type="entry name" value="YTH YT521-B HOMOLOGY DOMAIN-CONTAINING"/>
    <property type="match status" value="1"/>
</dbReference>
<dbReference type="InterPro" id="IPR045168">
    <property type="entry name" value="YTH_prot"/>
</dbReference>
<dbReference type="InterPro" id="IPR007275">
    <property type="entry name" value="YTH_domain"/>
</dbReference>
<name>A0AAD7FYG2_9AGAR</name>
<feature type="domain" description="YTH" evidence="2">
    <location>
        <begin position="493"/>
        <end position="637"/>
    </location>
</feature>
<gene>
    <name evidence="3" type="ORF">FB45DRAFT_735437</name>
</gene>
<feature type="compositionally biased region" description="Pro residues" evidence="1">
    <location>
        <begin position="42"/>
        <end position="58"/>
    </location>
</feature>
<accession>A0AAD7FYG2</accession>
<feature type="compositionally biased region" description="Low complexity" evidence="1">
    <location>
        <begin position="434"/>
        <end position="444"/>
    </location>
</feature>
<proteinExistence type="predicted"/>
<evidence type="ECO:0000313" key="3">
    <source>
        <dbReference type="EMBL" id="KAJ7644208.1"/>
    </source>
</evidence>
<dbReference type="InterPro" id="IPR057720">
    <property type="entry name" value="RRM_YTH1"/>
</dbReference>
<dbReference type="Pfam" id="PF25701">
    <property type="entry name" value="RRM_YTH1"/>
    <property type="match status" value="1"/>
</dbReference>
<dbReference type="Pfam" id="PF04146">
    <property type="entry name" value="YTH"/>
    <property type="match status" value="1"/>
</dbReference>
<dbReference type="GO" id="GO:0000398">
    <property type="term" value="P:mRNA splicing, via spliceosome"/>
    <property type="evidence" value="ECO:0007669"/>
    <property type="project" value="TreeGrafter"/>
</dbReference>
<evidence type="ECO:0000313" key="4">
    <source>
        <dbReference type="Proteomes" id="UP001221142"/>
    </source>
</evidence>
<feature type="compositionally biased region" description="Low complexity" evidence="1">
    <location>
        <begin position="297"/>
        <end position="310"/>
    </location>
</feature>
<protein>
    <submittedName>
        <fullName evidence="3">YT521-B-like domain-containing protein</fullName>
    </submittedName>
</protein>
<feature type="compositionally biased region" description="Polar residues" evidence="1">
    <location>
        <begin position="83"/>
        <end position="96"/>
    </location>
</feature>
<feature type="domain" description="YTH" evidence="2">
    <location>
        <begin position="352"/>
        <end position="484"/>
    </location>
</feature>
<feature type="region of interest" description="Disordered" evidence="1">
    <location>
        <begin position="1"/>
        <end position="128"/>
    </location>
</feature>
<comment type="caution">
    <text evidence="3">The sequence shown here is derived from an EMBL/GenBank/DDBJ whole genome shotgun (WGS) entry which is preliminary data.</text>
</comment>
<dbReference type="CDD" id="cd21134">
    <property type="entry name" value="YTH"/>
    <property type="match status" value="1"/>
</dbReference>
<dbReference type="PROSITE" id="PS50882">
    <property type="entry name" value="YTH"/>
    <property type="match status" value="2"/>
</dbReference>
<feature type="region of interest" description="Disordered" evidence="1">
    <location>
        <begin position="418"/>
        <end position="469"/>
    </location>
</feature>
<keyword evidence="4" id="KW-1185">Reference proteome</keyword>
<dbReference type="EMBL" id="JARKIF010000003">
    <property type="protein sequence ID" value="KAJ7644208.1"/>
    <property type="molecule type" value="Genomic_DNA"/>
</dbReference>
<sequence length="658" mass="70609">MYPTHGVYQQASPYGSYPSPQHASTGPPQDAEKPSGTWWFVPSPPPQQQAQQPQPPSPYESQQQNTSPAPYFYGNPVPPAQHPDSSPTPLQQQYLGSPTYPRASTPSSSASSPPPALPRPLVRRPYHPNPPAHRSEWVMWAGNVPSDAGHDELWRFFTATASSTTSSSAASDTASTSASSERDPAQSVGTGVSGVLSIFLISRSSCAFINYDTESALEVAIARFNGLPLRPADPRCARLVCRVRRRDDDLRAGVGGQRGMGLHTKYVRDKAAAATAATASRGKQRASEAATDDESSESAASQLSALSLYSGDEEPTRPPLRPHTHGSASSGGGSHASGASTNSSLLVRHFPQRYFILKSLTRDDLDLSVRTGVWATQRHNEGVLDQAFRTAKDVFLIFSVNKSGEFYGYARMSRPVGQAETGSTGSRVTWAARSPPLSSPGSSPNAGRERAPPAATASHPVPHGDSSSVHQIPQPILSAGAHLVDDSPAPLSATSPAVLGSNVRHVNTAPAVLGRPLRAFSDVDAGPSYSLDGYARRPLPEPQIELDETAPFRAMRNVPEGTEELGRVPEEGQAQEEGGAAEGWGQNFALQWLCTERLPFTRTRQIRNPWNHDREVKVSRDGTELEPGVGQALLEEWRAYLREQQGEAAATTTTTTRS</sequence>
<dbReference type="GO" id="GO:0003729">
    <property type="term" value="F:mRNA binding"/>
    <property type="evidence" value="ECO:0007669"/>
    <property type="project" value="TreeGrafter"/>
</dbReference>
<evidence type="ECO:0000259" key="2">
    <source>
        <dbReference type="PROSITE" id="PS50882"/>
    </source>
</evidence>
<dbReference type="GO" id="GO:0000381">
    <property type="term" value="P:regulation of alternative mRNA splicing, via spliceosome"/>
    <property type="evidence" value="ECO:0007669"/>
    <property type="project" value="TreeGrafter"/>
</dbReference>
<dbReference type="GO" id="GO:0005654">
    <property type="term" value="C:nucleoplasm"/>
    <property type="evidence" value="ECO:0007669"/>
    <property type="project" value="TreeGrafter"/>
</dbReference>
<dbReference type="AlphaFoldDB" id="A0AAD7FYG2"/>
<dbReference type="PANTHER" id="PTHR12357:SF3">
    <property type="entry name" value="YTH DOMAIN-CONTAINING PROTEIN 1"/>
    <property type="match status" value="1"/>
</dbReference>
<feature type="region of interest" description="Disordered" evidence="1">
    <location>
        <begin position="275"/>
        <end position="340"/>
    </location>
</feature>
<feature type="compositionally biased region" description="Polar residues" evidence="1">
    <location>
        <begin position="7"/>
        <end position="27"/>
    </location>
</feature>
<reference evidence="3" key="1">
    <citation type="submission" date="2023-03" db="EMBL/GenBank/DDBJ databases">
        <title>Massive genome expansion in bonnet fungi (Mycena s.s.) driven by repeated elements and novel gene families across ecological guilds.</title>
        <authorList>
            <consortium name="Lawrence Berkeley National Laboratory"/>
            <person name="Harder C.B."/>
            <person name="Miyauchi S."/>
            <person name="Viragh M."/>
            <person name="Kuo A."/>
            <person name="Thoen E."/>
            <person name="Andreopoulos B."/>
            <person name="Lu D."/>
            <person name="Skrede I."/>
            <person name="Drula E."/>
            <person name="Henrissat B."/>
            <person name="Morin E."/>
            <person name="Kohler A."/>
            <person name="Barry K."/>
            <person name="LaButti K."/>
            <person name="Morin E."/>
            <person name="Salamov A."/>
            <person name="Lipzen A."/>
            <person name="Mereny Z."/>
            <person name="Hegedus B."/>
            <person name="Baldrian P."/>
            <person name="Stursova M."/>
            <person name="Weitz H."/>
            <person name="Taylor A."/>
            <person name="Grigoriev I.V."/>
            <person name="Nagy L.G."/>
            <person name="Martin F."/>
            <person name="Kauserud H."/>
        </authorList>
    </citation>
    <scope>NUCLEOTIDE SEQUENCE</scope>
    <source>
        <strain evidence="3">9284</strain>
    </source>
</reference>
<feature type="compositionally biased region" description="Low complexity" evidence="1">
    <location>
        <begin position="97"/>
        <end position="111"/>
    </location>
</feature>
<organism evidence="3 4">
    <name type="scientific">Roridomyces roridus</name>
    <dbReference type="NCBI Taxonomy" id="1738132"/>
    <lineage>
        <taxon>Eukaryota</taxon>
        <taxon>Fungi</taxon>
        <taxon>Dikarya</taxon>
        <taxon>Basidiomycota</taxon>
        <taxon>Agaricomycotina</taxon>
        <taxon>Agaricomycetes</taxon>
        <taxon>Agaricomycetidae</taxon>
        <taxon>Agaricales</taxon>
        <taxon>Marasmiineae</taxon>
        <taxon>Mycenaceae</taxon>
        <taxon>Roridomyces</taxon>
    </lineage>
</organism>
<dbReference type="GO" id="GO:1990247">
    <property type="term" value="F:N6-methyladenosine-containing RNA reader activity"/>
    <property type="evidence" value="ECO:0007669"/>
    <property type="project" value="TreeGrafter"/>
</dbReference>
<dbReference type="Proteomes" id="UP001221142">
    <property type="component" value="Unassembled WGS sequence"/>
</dbReference>
<dbReference type="Gene3D" id="3.10.590.10">
    <property type="entry name" value="ph1033 like domains"/>
    <property type="match status" value="2"/>
</dbReference>
<feature type="region of interest" description="Disordered" evidence="1">
    <location>
        <begin position="165"/>
        <end position="189"/>
    </location>
</feature>
<dbReference type="SUPFAM" id="SSF54928">
    <property type="entry name" value="RNA-binding domain, RBD"/>
    <property type="match status" value="1"/>
</dbReference>
<dbReference type="InterPro" id="IPR035979">
    <property type="entry name" value="RBD_domain_sf"/>
</dbReference>
<evidence type="ECO:0000256" key="1">
    <source>
        <dbReference type="SAM" id="MobiDB-lite"/>
    </source>
</evidence>